<sequence length="440" mass="49170">MSLETSSGTWIPLCPRTLLPHITLRNFLDKVQEKLAFAAGLIPDFPDPSRQGSTLWRKRLSGDPPHRNTDAERLATARELFQGLGSANASRALVLLNSSGAQLTTKLSSEIRRRGDAVAHGPLSKRDIVMAIEDSSLHRPGTIYEMTHKDESESFTKRPGCQKKKAPPPSEQRRAPRRSRQTGCLAAISDIDEAALIRHLMHENMLLRDMLQAKDLDIRLGCRISLSHAKGKAIDDLKQEKDVLQRQLDGREKEVACVRSELKEAEAAIAILKEEMLEEGASREIMIKQLAKVTARFQKVQTELARVKLRNLVDKVQARLETLTKNPISPTGNALQRSLDWRKRLDKKKCSNDKERMQRALSLFEASRDRPTIEGAAFNLLNSASGHLLTDNFNRLRRAGDDVAHGPLCLADITEAVEAIDLTAEEMEGVELMADFIGLY</sequence>
<evidence type="ECO:0000313" key="4">
    <source>
        <dbReference type="Proteomes" id="UP000284706"/>
    </source>
</evidence>
<keyword evidence="4" id="KW-1185">Reference proteome</keyword>
<dbReference type="Proteomes" id="UP000284706">
    <property type="component" value="Unassembled WGS sequence"/>
</dbReference>
<dbReference type="OrthoDB" id="3067637at2759"/>
<reference evidence="3 4" key="1">
    <citation type="journal article" date="2018" name="Evol. Lett.">
        <title>Horizontal gene cluster transfer increased hallucinogenic mushroom diversity.</title>
        <authorList>
            <person name="Reynolds H.T."/>
            <person name="Vijayakumar V."/>
            <person name="Gluck-Thaler E."/>
            <person name="Korotkin H.B."/>
            <person name="Matheny P.B."/>
            <person name="Slot J.C."/>
        </authorList>
    </citation>
    <scope>NUCLEOTIDE SEQUENCE [LARGE SCALE GENOMIC DNA]</scope>
    <source>
        <strain evidence="3 4">SRW20</strain>
    </source>
</reference>
<evidence type="ECO:0000256" key="1">
    <source>
        <dbReference type="SAM" id="Coils"/>
    </source>
</evidence>
<dbReference type="EMBL" id="NHYE01005378">
    <property type="protein sequence ID" value="PPQ73879.1"/>
    <property type="molecule type" value="Genomic_DNA"/>
</dbReference>
<organism evidence="3 4">
    <name type="scientific">Gymnopilus dilepis</name>
    <dbReference type="NCBI Taxonomy" id="231916"/>
    <lineage>
        <taxon>Eukaryota</taxon>
        <taxon>Fungi</taxon>
        <taxon>Dikarya</taxon>
        <taxon>Basidiomycota</taxon>
        <taxon>Agaricomycotina</taxon>
        <taxon>Agaricomycetes</taxon>
        <taxon>Agaricomycetidae</taxon>
        <taxon>Agaricales</taxon>
        <taxon>Agaricineae</taxon>
        <taxon>Hymenogastraceae</taxon>
        <taxon>Gymnopilus</taxon>
    </lineage>
</organism>
<comment type="caution">
    <text evidence="3">The sequence shown here is derived from an EMBL/GenBank/DDBJ whole genome shotgun (WGS) entry which is preliminary data.</text>
</comment>
<feature type="region of interest" description="Disordered" evidence="2">
    <location>
        <begin position="147"/>
        <end position="182"/>
    </location>
</feature>
<proteinExistence type="predicted"/>
<dbReference type="AlphaFoldDB" id="A0A409W5S7"/>
<protein>
    <submittedName>
        <fullName evidence="3">Uncharacterized protein</fullName>
    </submittedName>
</protein>
<gene>
    <name evidence="3" type="ORF">CVT26_011742</name>
</gene>
<keyword evidence="1" id="KW-0175">Coiled coil</keyword>
<feature type="compositionally biased region" description="Basic and acidic residues" evidence="2">
    <location>
        <begin position="147"/>
        <end position="156"/>
    </location>
</feature>
<feature type="coiled-coil region" evidence="1">
    <location>
        <begin position="234"/>
        <end position="282"/>
    </location>
</feature>
<name>A0A409W5S7_9AGAR</name>
<dbReference type="InParanoid" id="A0A409W5S7"/>
<evidence type="ECO:0000256" key="2">
    <source>
        <dbReference type="SAM" id="MobiDB-lite"/>
    </source>
</evidence>
<accession>A0A409W5S7</accession>
<evidence type="ECO:0000313" key="3">
    <source>
        <dbReference type="EMBL" id="PPQ73879.1"/>
    </source>
</evidence>